<keyword evidence="2" id="KW-1185">Reference proteome</keyword>
<comment type="caution">
    <text evidence="1">The sequence shown here is derived from an EMBL/GenBank/DDBJ whole genome shotgun (WGS) entry which is preliminary data.</text>
</comment>
<sequence>MLLWVGGWCTFWGPQLKASQEILSNPLSFHHRPTALLNPTLPRRLTGRQPLCPCPSSPQVSGEVLVLPSQTIHLAYLAAGSIV</sequence>
<evidence type="ECO:0000313" key="1">
    <source>
        <dbReference type="EMBL" id="KAK4298889.1"/>
    </source>
</evidence>
<organism evidence="1 2">
    <name type="scientific">Petrolisthes manimaculis</name>
    <dbReference type="NCBI Taxonomy" id="1843537"/>
    <lineage>
        <taxon>Eukaryota</taxon>
        <taxon>Metazoa</taxon>
        <taxon>Ecdysozoa</taxon>
        <taxon>Arthropoda</taxon>
        <taxon>Crustacea</taxon>
        <taxon>Multicrustacea</taxon>
        <taxon>Malacostraca</taxon>
        <taxon>Eumalacostraca</taxon>
        <taxon>Eucarida</taxon>
        <taxon>Decapoda</taxon>
        <taxon>Pleocyemata</taxon>
        <taxon>Anomura</taxon>
        <taxon>Galatheoidea</taxon>
        <taxon>Porcellanidae</taxon>
        <taxon>Petrolisthes</taxon>
    </lineage>
</organism>
<protein>
    <submittedName>
        <fullName evidence="1">Uncharacterized protein</fullName>
    </submittedName>
</protein>
<dbReference type="AlphaFoldDB" id="A0AAE1P0R1"/>
<evidence type="ECO:0000313" key="2">
    <source>
        <dbReference type="Proteomes" id="UP001292094"/>
    </source>
</evidence>
<dbReference type="Proteomes" id="UP001292094">
    <property type="component" value="Unassembled WGS sequence"/>
</dbReference>
<gene>
    <name evidence="1" type="ORF">Pmani_028791</name>
</gene>
<name>A0AAE1P0R1_9EUCA</name>
<proteinExistence type="predicted"/>
<dbReference type="EMBL" id="JAWZYT010003349">
    <property type="protein sequence ID" value="KAK4298889.1"/>
    <property type="molecule type" value="Genomic_DNA"/>
</dbReference>
<reference evidence="1" key="1">
    <citation type="submission" date="2023-11" db="EMBL/GenBank/DDBJ databases">
        <title>Genome assemblies of two species of porcelain crab, Petrolisthes cinctipes and Petrolisthes manimaculis (Anomura: Porcellanidae).</title>
        <authorList>
            <person name="Angst P."/>
        </authorList>
    </citation>
    <scope>NUCLEOTIDE SEQUENCE</scope>
    <source>
        <strain evidence="1">PB745_02</strain>
        <tissue evidence="1">Gill</tissue>
    </source>
</reference>
<accession>A0AAE1P0R1</accession>